<evidence type="ECO:0000256" key="4">
    <source>
        <dbReference type="ARBA" id="ARBA00022528"/>
    </source>
</evidence>
<dbReference type="InterPro" id="IPR027417">
    <property type="entry name" value="P-loop_NTPase"/>
</dbReference>
<dbReference type="InterPro" id="IPR003959">
    <property type="entry name" value="ATPase_AAA_core"/>
</dbReference>
<feature type="compositionally biased region" description="Basic residues" evidence="15">
    <location>
        <begin position="36"/>
        <end position="46"/>
    </location>
</feature>
<dbReference type="CDD" id="cd19501">
    <property type="entry name" value="RecA-like_FtsH"/>
    <property type="match status" value="1"/>
</dbReference>
<dbReference type="Proteomes" id="UP000823388">
    <property type="component" value="Chromosome 7K"/>
</dbReference>
<evidence type="ECO:0000256" key="15">
    <source>
        <dbReference type="SAM" id="MobiDB-lite"/>
    </source>
</evidence>
<accession>A0A8T0QIP4</accession>
<evidence type="ECO:0000313" key="18">
    <source>
        <dbReference type="Proteomes" id="UP000823388"/>
    </source>
</evidence>
<feature type="domain" description="AAA+ ATPase" evidence="16">
    <location>
        <begin position="398"/>
        <end position="534"/>
    </location>
</feature>
<sequence>MAPPPAKEEYVNIITPHAPVPPPLVSSLRGAEQFRRAPRAHARPSRTARGPARSNAVGPAQSGRARARAVAAMASLRPVSAAPSFPRARAACFRTSPASWSGLAAAARGNACGCGCAAPPAAPGGRARLRTWWRSPVRAAKVDEADKDAGAGLGLRAPARRRRPRLRLRLRPRLRLLWWRLRRLSPRGLAAALRRAARRVPPAAAAPVLLALLLFAARLTLPKHAAREVAYSDLVAGLREGAVAAVAFEEDSRRIYFSKKAEDAAAGDEAGEPEADGAAAAAPKWPYYARRVPHDEGFLLGLMREGGVDYRSAPRPAGRLLVDMLSTLLTLWVSLLPMMWLIQRQLSGGGSADKRRKPRKQRVGFDDVQGVDEAKEELVEIVSCLDGSLNYKKLGAKLPRGVLLVGPPGTGKTLLARAVAGEAGIPFFSVSASEFVEVFVGRGAARVRDLFKEAKEAAPSIIFIDELDAVGGSRGKSFNDERDQTLNQLLTEMDGFDSDMKVIVMAATNRPKALDAALCRPGRFSRKVVVGVPDVEGRKKILAVHLRDIPLEEDPEIISDLVANLTPGLVGADLANIVNEAALLAARRGGNTVSREDIMDAIEREKYGVNGRQETDGSERQGFTKLFPWLPKPGNKPSSPDDLRGLMGYQTLS</sequence>
<dbReference type="PANTHER" id="PTHR23076">
    <property type="entry name" value="METALLOPROTEASE M41 FTSH"/>
    <property type="match status" value="1"/>
</dbReference>
<comment type="similarity">
    <text evidence="3 14">Belongs to the AAA ATPase family.</text>
</comment>
<evidence type="ECO:0000256" key="3">
    <source>
        <dbReference type="ARBA" id="ARBA00006914"/>
    </source>
</evidence>
<keyword evidence="11" id="KW-0809">Transit peptide</keyword>
<dbReference type="GO" id="GO:0006508">
    <property type="term" value="P:proteolysis"/>
    <property type="evidence" value="ECO:0007669"/>
    <property type="project" value="UniProtKB-KW"/>
</dbReference>
<evidence type="ECO:0000256" key="8">
    <source>
        <dbReference type="ARBA" id="ARBA00022741"/>
    </source>
</evidence>
<evidence type="ECO:0000256" key="9">
    <source>
        <dbReference type="ARBA" id="ARBA00022801"/>
    </source>
</evidence>
<dbReference type="GO" id="GO:0005524">
    <property type="term" value="F:ATP binding"/>
    <property type="evidence" value="ECO:0007669"/>
    <property type="project" value="UniProtKB-KW"/>
</dbReference>
<dbReference type="InterPro" id="IPR003960">
    <property type="entry name" value="ATPase_AAA_CS"/>
</dbReference>
<evidence type="ECO:0000256" key="14">
    <source>
        <dbReference type="RuleBase" id="RU003651"/>
    </source>
</evidence>
<keyword evidence="5" id="KW-0934">Plastid</keyword>
<keyword evidence="12" id="KW-1133">Transmembrane helix</keyword>
<keyword evidence="9" id="KW-0378">Hydrolase</keyword>
<dbReference type="Gene3D" id="3.40.50.300">
    <property type="entry name" value="P-loop containing nucleotide triphosphate hydrolases"/>
    <property type="match status" value="1"/>
</dbReference>
<dbReference type="SMART" id="SM00382">
    <property type="entry name" value="AAA"/>
    <property type="match status" value="1"/>
</dbReference>
<comment type="subcellular location">
    <subcellularLocation>
        <location evidence="1">Membrane</location>
        <topology evidence="1">Multi-pass membrane protein</topology>
    </subcellularLocation>
    <subcellularLocation>
        <location evidence="2">Plastid</location>
        <location evidence="2">Chloroplast</location>
    </subcellularLocation>
</comment>
<evidence type="ECO:0000256" key="12">
    <source>
        <dbReference type="ARBA" id="ARBA00022989"/>
    </source>
</evidence>
<dbReference type="FunFam" id="3.40.50.300:FF:000277">
    <property type="entry name" value="ATP-dependent zinc metalloprotease FtsH"/>
    <property type="match status" value="1"/>
</dbReference>
<dbReference type="Pfam" id="PF17862">
    <property type="entry name" value="AAA_lid_3"/>
    <property type="match status" value="1"/>
</dbReference>
<keyword evidence="6" id="KW-0645">Protease</keyword>
<dbReference type="Pfam" id="PF00004">
    <property type="entry name" value="AAA"/>
    <property type="match status" value="1"/>
</dbReference>
<reference evidence="17" key="1">
    <citation type="submission" date="2020-05" db="EMBL/GenBank/DDBJ databases">
        <title>WGS assembly of Panicum virgatum.</title>
        <authorList>
            <person name="Lovell J.T."/>
            <person name="Jenkins J."/>
            <person name="Shu S."/>
            <person name="Juenger T.E."/>
            <person name="Schmutz J."/>
        </authorList>
    </citation>
    <scope>NUCLEOTIDE SEQUENCE</scope>
    <source>
        <strain evidence="17">AP13</strain>
    </source>
</reference>
<keyword evidence="8 14" id="KW-0547">Nucleotide-binding</keyword>
<dbReference type="InterPro" id="IPR003593">
    <property type="entry name" value="AAA+_ATPase"/>
</dbReference>
<keyword evidence="18" id="KW-1185">Reference proteome</keyword>
<dbReference type="Gene3D" id="1.10.8.60">
    <property type="match status" value="1"/>
</dbReference>
<evidence type="ECO:0000259" key="16">
    <source>
        <dbReference type="SMART" id="SM00382"/>
    </source>
</evidence>
<keyword evidence="10 14" id="KW-0067">ATP-binding</keyword>
<dbReference type="SUPFAM" id="SSF52540">
    <property type="entry name" value="P-loop containing nucleoside triphosphate hydrolases"/>
    <property type="match status" value="1"/>
</dbReference>
<keyword evidence="7" id="KW-0812">Transmembrane</keyword>
<evidence type="ECO:0000256" key="7">
    <source>
        <dbReference type="ARBA" id="ARBA00022692"/>
    </source>
</evidence>
<evidence type="ECO:0000256" key="2">
    <source>
        <dbReference type="ARBA" id="ARBA00004229"/>
    </source>
</evidence>
<evidence type="ECO:0000256" key="5">
    <source>
        <dbReference type="ARBA" id="ARBA00022640"/>
    </source>
</evidence>
<keyword evidence="13" id="KW-0472">Membrane</keyword>
<dbReference type="EMBL" id="CM029049">
    <property type="protein sequence ID" value="KAG2572669.1"/>
    <property type="molecule type" value="Genomic_DNA"/>
</dbReference>
<evidence type="ECO:0000256" key="6">
    <source>
        <dbReference type="ARBA" id="ARBA00022670"/>
    </source>
</evidence>
<keyword evidence="4" id="KW-0150">Chloroplast</keyword>
<gene>
    <name evidence="17" type="ORF">PVAP13_7KG196800</name>
</gene>
<dbReference type="InterPro" id="IPR041569">
    <property type="entry name" value="AAA_lid_3"/>
</dbReference>
<dbReference type="GO" id="GO:0009535">
    <property type="term" value="C:chloroplast thylakoid membrane"/>
    <property type="evidence" value="ECO:0007669"/>
    <property type="project" value="TreeGrafter"/>
</dbReference>
<dbReference type="FunFam" id="1.10.8.60:FF:000061">
    <property type="entry name" value="Probable inactive ATP-dependent zinc metalloprotease FTSHI 4, chloroplastic"/>
    <property type="match status" value="1"/>
</dbReference>
<evidence type="ECO:0000256" key="1">
    <source>
        <dbReference type="ARBA" id="ARBA00004141"/>
    </source>
</evidence>
<feature type="compositionally biased region" description="Basic and acidic residues" evidence="15">
    <location>
        <begin position="610"/>
        <end position="619"/>
    </location>
</feature>
<evidence type="ECO:0000256" key="10">
    <source>
        <dbReference type="ARBA" id="ARBA00022840"/>
    </source>
</evidence>
<evidence type="ECO:0000313" key="17">
    <source>
        <dbReference type="EMBL" id="KAG2572669.1"/>
    </source>
</evidence>
<protein>
    <recommendedName>
        <fullName evidence="16">AAA+ ATPase domain-containing protein</fullName>
    </recommendedName>
</protein>
<name>A0A8T0QIP4_PANVG</name>
<dbReference type="GO" id="GO:0004176">
    <property type="term" value="F:ATP-dependent peptidase activity"/>
    <property type="evidence" value="ECO:0007669"/>
    <property type="project" value="TreeGrafter"/>
</dbReference>
<evidence type="ECO:0000256" key="11">
    <source>
        <dbReference type="ARBA" id="ARBA00022946"/>
    </source>
</evidence>
<comment type="caution">
    <text evidence="17">The sequence shown here is derived from an EMBL/GenBank/DDBJ whole genome shotgun (WGS) entry which is preliminary data.</text>
</comment>
<dbReference type="AlphaFoldDB" id="A0A8T0QIP4"/>
<dbReference type="GO" id="GO:0016887">
    <property type="term" value="F:ATP hydrolysis activity"/>
    <property type="evidence" value="ECO:0007669"/>
    <property type="project" value="InterPro"/>
</dbReference>
<proteinExistence type="inferred from homology"/>
<dbReference type="PROSITE" id="PS00674">
    <property type="entry name" value="AAA"/>
    <property type="match status" value="1"/>
</dbReference>
<evidence type="ECO:0000256" key="13">
    <source>
        <dbReference type="ARBA" id="ARBA00023136"/>
    </source>
</evidence>
<feature type="region of interest" description="Disordered" evidence="15">
    <location>
        <begin position="610"/>
        <end position="653"/>
    </location>
</feature>
<dbReference type="PANTHER" id="PTHR23076:SF110">
    <property type="entry name" value="INACTIVE ATP-DEPENDENT ZINC METALLOPROTEASE FTSHI 3, CHLOROPLASTIC-RELATED"/>
    <property type="match status" value="1"/>
</dbReference>
<feature type="region of interest" description="Disordered" evidence="15">
    <location>
        <begin position="13"/>
        <end position="64"/>
    </location>
</feature>
<organism evidence="17 18">
    <name type="scientific">Panicum virgatum</name>
    <name type="common">Blackwell switchgrass</name>
    <dbReference type="NCBI Taxonomy" id="38727"/>
    <lineage>
        <taxon>Eukaryota</taxon>
        <taxon>Viridiplantae</taxon>
        <taxon>Streptophyta</taxon>
        <taxon>Embryophyta</taxon>
        <taxon>Tracheophyta</taxon>
        <taxon>Spermatophyta</taxon>
        <taxon>Magnoliopsida</taxon>
        <taxon>Liliopsida</taxon>
        <taxon>Poales</taxon>
        <taxon>Poaceae</taxon>
        <taxon>PACMAD clade</taxon>
        <taxon>Panicoideae</taxon>
        <taxon>Panicodae</taxon>
        <taxon>Paniceae</taxon>
        <taxon>Panicinae</taxon>
        <taxon>Panicum</taxon>
        <taxon>Panicum sect. Hiantes</taxon>
    </lineage>
</organism>